<gene>
    <name evidence="2" type="ORF">K6K41_19155</name>
</gene>
<accession>A0A9E6UGQ3</accession>
<evidence type="ECO:0000313" key="2">
    <source>
        <dbReference type="EMBL" id="QZN98982.1"/>
    </source>
</evidence>
<dbReference type="AlphaFoldDB" id="A0A9E6UGQ3"/>
<dbReference type="NCBIfam" id="TIGR02001">
    <property type="entry name" value="gcw_chp"/>
    <property type="match status" value="1"/>
</dbReference>
<protein>
    <submittedName>
        <fullName evidence="2">TorF family putative porin</fullName>
    </submittedName>
</protein>
<feature type="chain" id="PRO_5038834244" evidence="1">
    <location>
        <begin position="22"/>
        <end position="266"/>
    </location>
</feature>
<dbReference type="EMBL" id="CP081869">
    <property type="protein sequence ID" value="QZN98982.1"/>
    <property type="molecule type" value="Genomic_DNA"/>
</dbReference>
<proteinExistence type="predicted"/>
<dbReference type="RefSeq" id="WP_261401998.1">
    <property type="nucleotide sequence ID" value="NZ_CP081869.1"/>
</dbReference>
<feature type="signal peptide" evidence="1">
    <location>
        <begin position="1"/>
        <end position="21"/>
    </location>
</feature>
<evidence type="ECO:0000313" key="3">
    <source>
        <dbReference type="Proteomes" id="UP000825701"/>
    </source>
</evidence>
<dbReference type="Pfam" id="PF09694">
    <property type="entry name" value="Gcw_chp"/>
    <property type="match status" value="1"/>
</dbReference>
<dbReference type="InterPro" id="IPR010239">
    <property type="entry name" value="CHP02001"/>
</dbReference>
<reference evidence="2" key="1">
    <citation type="submission" date="2021-08" db="EMBL/GenBank/DDBJ databases">
        <authorList>
            <person name="Zhang H."/>
            <person name="Xu M."/>
            <person name="Yu Z."/>
            <person name="Yang L."/>
            <person name="Cai Y."/>
        </authorList>
    </citation>
    <scope>NUCLEOTIDE SEQUENCE</scope>
    <source>
        <strain evidence="2">CHL1</strain>
    </source>
</reference>
<sequence>MSKLSLAVGAALLSASLGVSAASAADMPEVIDVTTAPLDVAFGVKGTSDYLVRGISQTKGDPAVQGYVEVQAFDWVYAGVWASSVNFGGAQDPSAEVDIYGGVRHTFDKLTLDAGYVWVDFLSEVKGSRTLAYGKVYGIASYALTENFSFGGNIYYGTDYINLGAEITHATGFAKYKFAPLDTMPELGAYLSGSFSRMWTSKNFAPDYNYWDAGVGLTYKAMTLDFRYSDSNLKKSECFTHIGSRGSCGDRYLVSLSFDTSLNKLK</sequence>
<dbReference type="KEGG" id="cmet:K6K41_19155"/>
<evidence type="ECO:0000256" key="1">
    <source>
        <dbReference type="SAM" id="SignalP"/>
    </source>
</evidence>
<dbReference type="Proteomes" id="UP000825701">
    <property type="component" value="Chromosome"/>
</dbReference>
<name>A0A9E6UGQ3_9HYPH</name>
<keyword evidence="1" id="KW-0732">Signal</keyword>
<keyword evidence="3" id="KW-1185">Reference proteome</keyword>
<organism evidence="2 3">
    <name type="scientific">Chenggangzhangella methanolivorans</name>
    <dbReference type="NCBI Taxonomy" id="1437009"/>
    <lineage>
        <taxon>Bacteria</taxon>
        <taxon>Pseudomonadati</taxon>
        <taxon>Pseudomonadota</taxon>
        <taxon>Alphaproteobacteria</taxon>
        <taxon>Hyphomicrobiales</taxon>
        <taxon>Methylopilaceae</taxon>
        <taxon>Chenggangzhangella</taxon>
    </lineage>
</organism>